<comment type="caution">
    <text evidence="2">The sequence shown here is derived from an EMBL/GenBank/DDBJ whole genome shotgun (WGS) entry which is preliminary data.</text>
</comment>
<dbReference type="Pfam" id="PF13673">
    <property type="entry name" value="Acetyltransf_10"/>
    <property type="match status" value="1"/>
</dbReference>
<name>A0A3A5M2Y8_9MICC</name>
<dbReference type="EMBL" id="QZVT01000005">
    <property type="protein sequence ID" value="RJT79128.1"/>
    <property type="molecule type" value="Genomic_DNA"/>
</dbReference>
<dbReference type="Gene3D" id="3.40.630.30">
    <property type="match status" value="1"/>
</dbReference>
<organism evidence="2 3">
    <name type="scientific">Arthrobacter cheniae</name>
    <dbReference type="NCBI Taxonomy" id="1258888"/>
    <lineage>
        <taxon>Bacteria</taxon>
        <taxon>Bacillati</taxon>
        <taxon>Actinomycetota</taxon>
        <taxon>Actinomycetes</taxon>
        <taxon>Micrococcales</taxon>
        <taxon>Micrococcaceae</taxon>
        <taxon>Arthrobacter</taxon>
    </lineage>
</organism>
<proteinExistence type="predicted"/>
<dbReference type="AlphaFoldDB" id="A0A3A5M2Y8"/>
<evidence type="ECO:0000313" key="2">
    <source>
        <dbReference type="EMBL" id="RJT79128.1"/>
    </source>
</evidence>
<feature type="domain" description="N-acetyltransferase" evidence="1">
    <location>
        <begin position="135"/>
        <end position="261"/>
    </location>
</feature>
<keyword evidence="3" id="KW-1185">Reference proteome</keyword>
<dbReference type="InterPro" id="IPR016181">
    <property type="entry name" value="Acyl_CoA_acyltransferase"/>
</dbReference>
<keyword evidence="2" id="KW-0808">Transferase</keyword>
<dbReference type="SUPFAM" id="SSF55729">
    <property type="entry name" value="Acyl-CoA N-acyltransferases (Nat)"/>
    <property type="match status" value="1"/>
</dbReference>
<dbReference type="PROSITE" id="PS51186">
    <property type="entry name" value="GNAT"/>
    <property type="match status" value="1"/>
</dbReference>
<protein>
    <submittedName>
        <fullName evidence="2">GNAT family N-acetyltransferase</fullName>
    </submittedName>
</protein>
<evidence type="ECO:0000259" key="1">
    <source>
        <dbReference type="PROSITE" id="PS51186"/>
    </source>
</evidence>
<gene>
    <name evidence="2" type="ORF">D6T63_10920</name>
</gene>
<dbReference type="GO" id="GO:0016747">
    <property type="term" value="F:acyltransferase activity, transferring groups other than amino-acyl groups"/>
    <property type="evidence" value="ECO:0007669"/>
    <property type="project" value="InterPro"/>
</dbReference>
<dbReference type="Proteomes" id="UP000272560">
    <property type="component" value="Unassembled WGS sequence"/>
</dbReference>
<dbReference type="CDD" id="cd04301">
    <property type="entry name" value="NAT_SF"/>
    <property type="match status" value="1"/>
</dbReference>
<reference evidence="2 3" key="1">
    <citation type="submission" date="2018-09" db="EMBL/GenBank/DDBJ databases">
        <title>Novel species of Arthrobacter.</title>
        <authorList>
            <person name="Liu Q."/>
            <person name="Xin Y.-H."/>
        </authorList>
    </citation>
    <scope>NUCLEOTIDE SEQUENCE [LARGE SCALE GENOMIC DNA]</scope>
    <source>
        <strain evidence="2 3">Hz2</strain>
    </source>
</reference>
<accession>A0A3A5M2Y8</accession>
<evidence type="ECO:0000313" key="3">
    <source>
        <dbReference type="Proteomes" id="UP000272560"/>
    </source>
</evidence>
<dbReference type="InterPro" id="IPR000182">
    <property type="entry name" value="GNAT_dom"/>
</dbReference>
<dbReference type="OrthoDB" id="4924957at2"/>
<sequence>MPTCTRCSYAAAWHEFPSRRRCGMVTIAQCQRLQSAWCAALATATGGKTFSTHGSTWVWLPARKELMMMFPERVSAYAVRPALAEGMRLGASSARVWLNSAVNATELGAVGFSPSWQPWWMAAPVSAVVRSDDDAAVLTTDVPDYSGPLEQELRVVRSQPRQAWHAVTRDRDSGMLSGAAYSFYPSGVDGLDRLGGIHHLEVLPDHQRRGLATALLSATARAAGDAGATNLAVNATPQGFEFLSRRGFTLIGRGRTYALHL</sequence>